<reference evidence="3 4" key="1">
    <citation type="submission" date="2020-07" db="EMBL/GenBank/DDBJ databases">
        <title>Sequencing the genomes of 1000 actinobacteria strains.</title>
        <authorList>
            <person name="Klenk H.-P."/>
        </authorList>
    </citation>
    <scope>NUCLEOTIDE SEQUENCE [LARGE SCALE GENOMIC DNA]</scope>
    <source>
        <strain evidence="3 4">DSM 44121</strain>
    </source>
</reference>
<comment type="caution">
    <text evidence="3">The sequence shown here is derived from an EMBL/GenBank/DDBJ whole genome shotgun (WGS) entry which is preliminary data.</text>
</comment>
<organism evidence="3 4">
    <name type="scientific">Promicromonospora sukumoe</name>
    <dbReference type="NCBI Taxonomy" id="88382"/>
    <lineage>
        <taxon>Bacteria</taxon>
        <taxon>Bacillati</taxon>
        <taxon>Actinomycetota</taxon>
        <taxon>Actinomycetes</taxon>
        <taxon>Micrococcales</taxon>
        <taxon>Promicromonosporaceae</taxon>
        <taxon>Promicromonospora</taxon>
    </lineage>
</organism>
<name>A0A7W3JCU5_9MICO</name>
<dbReference type="RefSeq" id="WP_182619585.1">
    <property type="nucleotide sequence ID" value="NZ_BAAATF010000015.1"/>
</dbReference>
<dbReference type="Pfam" id="PF13173">
    <property type="entry name" value="AAA_14"/>
    <property type="match status" value="1"/>
</dbReference>
<dbReference type="AlphaFoldDB" id="A0A7W3JCU5"/>
<accession>A0A7W3JCU5</accession>
<dbReference type="Pfam" id="PF13635">
    <property type="entry name" value="DUF4143"/>
    <property type="match status" value="1"/>
</dbReference>
<dbReference type="SUPFAM" id="SSF52540">
    <property type="entry name" value="P-loop containing nucleoside triphosphate hydrolases"/>
    <property type="match status" value="1"/>
</dbReference>
<proteinExistence type="predicted"/>
<feature type="domain" description="AAA" evidence="1">
    <location>
        <begin position="21"/>
        <end position="139"/>
    </location>
</feature>
<evidence type="ECO:0000259" key="2">
    <source>
        <dbReference type="Pfam" id="PF13635"/>
    </source>
</evidence>
<feature type="domain" description="DUF4143" evidence="2">
    <location>
        <begin position="204"/>
        <end position="364"/>
    </location>
</feature>
<gene>
    <name evidence="3" type="ORF">FHX71_004472</name>
</gene>
<evidence type="ECO:0000313" key="4">
    <source>
        <dbReference type="Proteomes" id="UP000540568"/>
    </source>
</evidence>
<evidence type="ECO:0000313" key="3">
    <source>
        <dbReference type="EMBL" id="MBA8810496.1"/>
    </source>
</evidence>
<sequence length="421" mass="45998">MSGHVPRRALADLVRRVGAFRVVVVGGPRQAGKTTLLRELHGESGGTFSTLDDTTTLSTVRDDPTSFAAFGETPRIIDEVQRGGDGLLLAVKAVTDRSDAPGQFVLSGSTRFLTVPTLSESLAGRAVFLDLWPLSAAELTRTDADAMAELFEPERLTSRTLPTVWTREQYFSLICAGGYPEAIRLGPELRDDWFDSYVSTVVLRDVASFADVRHVSTVPRLLRIVAARSGSGLVVTDISQCLGIAQPTVRDYLGYLDIVYLTSRLPVWSNNLTSRLTKTAKAYVTDSGLAASLVGAEARTVSQPGHQLSGMLTETFVFTELTRQLATSAVRADLSYYRDREGREVDFVLERRDGSVVGIEVKASGSVRSDSFSHLAWMRDKLGERFKAGYVVYLGEHVRPFGDRLAALPLSALWGGRELPH</sequence>
<evidence type="ECO:0000259" key="1">
    <source>
        <dbReference type="Pfam" id="PF13173"/>
    </source>
</evidence>
<dbReference type="InterPro" id="IPR025420">
    <property type="entry name" value="DUF4143"/>
</dbReference>
<dbReference type="PANTHER" id="PTHR43566">
    <property type="entry name" value="CONSERVED PROTEIN"/>
    <property type="match status" value="1"/>
</dbReference>
<dbReference type="EMBL" id="JACGWV010000002">
    <property type="protein sequence ID" value="MBA8810496.1"/>
    <property type="molecule type" value="Genomic_DNA"/>
</dbReference>
<keyword evidence="4" id="KW-1185">Reference proteome</keyword>
<protein>
    <recommendedName>
        <fullName evidence="5">AAA+ ATPase domain-containing protein</fullName>
    </recommendedName>
</protein>
<dbReference type="Proteomes" id="UP000540568">
    <property type="component" value="Unassembled WGS sequence"/>
</dbReference>
<dbReference type="PANTHER" id="PTHR43566:SF2">
    <property type="entry name" value="DUF4143 DOMAIN-CONTAINING PROTEIN"/>
    <property type="match status" value="1"/>
</dbReference>
<dbReference type="InterPro" id="IPR027417">
    <property type="entry name" value="P-loop_NTPase"/>
</dbReference>
<dbReference type="InterPro" id="IPR041682">
    <property type="entry name" value="AAA_14"/>
</dbReference>
<evidence type="ECO:0008006" key="5">
    <source>
        <dbReference type="Google" id="ProtNLM"/>
    </source>
</evidence>